<dbReference type="EMBL" id="JAKELL010000001">
    <property type="protein sequence ID" value="KAH9001461.1"/>
    <property type="molecule type" value="Genomic_DNA"/>
</dbReference>
<proteinExistence type="predicted"/>
<comment type="caution">
    <text evidence="2">The sequence shown here is derived from an EMBL/GenBank/DDBJ whole genome shotgun (WGS) entry which is preliminary data.</text>
</comment>
<name>A0AAD4LT79_9AGAM</name>
<feature type="transmembrane region" description="Helical" evidence="1">
    <location>
        <begin position="271"/>
        <end position="290"/>
    </location>
</feature>
<feature type="transmembrane region" description="Helical" evidence="1">
    <location>
        <begin position="158"/>
        <end position="178"/>
    </location>
</feature>
<evidence type="ECO:0000313" key="2">
    <source>
        <dbReference type="EMBL" id="KAH9001461.1"/>
    </source>
</evidence>
<protein>
    <submittedName>
        <fullName evidence="2">Uncharacterized protein</fullName>
    </submittedName>
</protein>
<feature type="transmembrane region" description="Helical" evidence="1">
    <location>
        <begin position="215"/>
        <end position="237"/>
    </location>
</feature>
<dbReference type="Proteomes" id="UP001201163">
    <property type="component" value="Unassembled WGS sequence"/>
</dbReference>
<sequence length="340" mass="37069">MPALVLRGILPAILFAALAYGARHFLIGHVTKSGGGALLLAQCPPNPGPYNIRYTGLGPVDSLLCILVAFFQSNFDSEYLPFSADFLASLSSFVALTFVESTRSGRSVVLAFPATMGLFYQTQGAGVFFPLFWLALILSGHTRMSPAAARIDQANAEAALFAVLIGFAVPTALLVTLQDPIVTALWNFFPFWMWLAQRGHLFIRPSSRFHTSGYWTVQATFIFTFISSAISHVSVIWPARDNLVLLKSFYVPPISPPNPTTTSLQLATHIFLQWDYVFTMVSGLIGALWFASNVRQAAAIALWDVIATMVVGPGAAMSGVLIWREWKLNGASGEDSKKEQ</sequence>
<keyword evidence="3" id="KW-1185">Reference proteome</keyword>
<organism evidence="2 3">
    <name type="scientific">Lactarius akahatsu</name>
    <dbReference type="NCBI Taxonomy" id="416441"/>
    <lineage>
        <taxon>Eukaryota</taxon>
        <taxon>Fungi</taxon>
        <taxon>Dikarya</taxon>
        <taxon>Basidiomycota</taxon>
        <taxon>Agaricomycotina</taxon>
        <taxon>Agaricomycetes</taxon>
        <taxon>Russulales</taxon>
        <taxon>Russulaceae</taxon>
        <taxon>Lactarius</taxon>
    </lineage>
</organism>
<reference evidence="2" key="1">
    <citation type="submission" date="2022-01" db="EMBL/GenBank/DDBJ databases">
        <title>Comparative genomics reveals a dynamic genome evolution in the ectomycorrhizal milk-cap (Lactarius) mushrooms.</title>
        <authorList>
            <consortium name="DOE Joint Genome Institute"/>
            <person name="Lebreton A."/>
            <person name="Tang N."/>
            <person name="Kuo A."/>
            <person name="LaButti K."/>
            <person name="Drula E."/>
            <person name="Barry K."/>
            <person name="Clum A."/>
            <person name="Lipzen A."/>
            <person name="Mousain D."/>
            <person name="Ng V."/>
            <person name="Wang R."/>
            <person name="Wang X."/>
            <person name="Dai Y."/>
            <person name="Henrissat B."/>
            <person name="Grigoriev I.V."/>
            <person name="Guerin-Laguette A."/>
            <person name="Yu F."/>
            <person name="Martin F.M."/>
        </authorList>
    </citation>
    <scope>NUCLEOTIDE SEQUENCE</scope>
    <source>
        <strain evidence="2">QP</strain>
    </source>
</reference>
<keyword evidence="1" id="KW-0812">Transmembrane</keyword>
<dbReference type="AlphaFoldDB" id="A0AAD4LT79"/>
<evidence type="ECO:0000313" key="3">
    <source>
        <dbReference type="Proteomes" id="UP001201163"/>
    </source>
</evidence>
<keyword evidence="1" id="KW-0472">Membrane</keyword>
<keyword evidence="1" id="KW-1133">Transmembrane helix</keyword>
<gene>
    <name evidence="2" type="ORF">EDB92DRAFT_1826774</name>
</gene>
<evidence type="ECO:0000256" key="1">
    <source>
        <dbReference type="SAM" id="Phobius"/>
    </source>
</evidence>
<feature type="transmembrane region" description="Helical" evidence="1">
    <location>
        <begin position="184"/>
        <end position="203"/>
    </location>
</feature>
<feature type="transmembrane region" description="Helical" evidence="1">
    <location>
        <begin position="118"/>
        <end position="138"/>
    </location>
</feature>
<feature type="transmembrane region" description="Helical" evidence="1">
    <location>
        <begin position="302"/>
        <end position="323"/>
    </location>
</feature>
<accession>A0AAD4LT79</accession>